<keyword evidence="1" id="KW-0727">SH2 domain</keyword>
<dbReference type="PANTHER" id="PTHR11243">
    <property type="entry name" value="GROWTH FACTOR RECEPTOR-BOUND PROTEIN"/>
    <property type="match status" value="1"/>
</dbReference>
<feature type="compositionally biased region" description="Polar residues" evidence="2">
    <location>
        <begin position="30"/>
        <end position="39"/>
    </location>
</feature>
<keyword evidence="5" id="KW-1185">Reference proteome</keyword>
<dbReference type="InterPro" id="IPR000980">
    <property type="entry name" value="SH2"/>
</dbReference>
<dbReference type="PANTHER" id="PTHR11243:SF38">
    <property type="entry name" value="GROWTH FACTOR RECEPTOR-BOUND PROTEIN 14-LIKE ISOFORM X1"/>
    <property type="match status" value="1"/>
</dbReference>
<dbReference type="InterPro" id="IPR015042">
    <property type="entry name" value="BPS-dom"/>
</dbReference>
<evidence type="ECO:0000256" key="1">
    <source>
        <dbReference type="PROSITE-ProRule" id="PRU00191"/>
    </source>
</evidence>
<sequence>MIKKNSKALRVDEDINYDFSIECEHKESLVNSSGTSRSVTGDKRNASEAEVGREGWLNSQTGINNFPGVEVGVLPIGGIWRYLEPHRHLERQSETIQAKREPPILVAMDFSGKYGKIVEDPKEAKAITEGKGMLPQPQLRPPASRLQVHNYPRVDPSRYFNEDWYHMTIGRESAARLVKLARKNGTFLVRESTSNNGYQFVLTYVHEDKPVHTPIITRETSSQPIFTLDNGTTKFLDLVQLVNFYQLNQGSLPTRLTYFVSKNATKLSPTKNNSVSTGTTSPLSKNRNSPQKISEDQSAILSRLPRS</sequence>
<evidence type="ECO:0000313" key="5">
    <source>
        <dbReference type="Proteomes" id="UP000826195"/>
    </source>
</evidence>
<feature type="compositionally biased region" description="Polar residues" evidence="2">
    <location>
        <begin position="268"/>
        <end position="300"/>
    </location>
</feature>
<feature type="domain" description="SH2" evidence="3">
    <location>
        <begin position="164"/>
        <end position="260"/>
    </location>
</feature>
<dbReference type="Gene3D" id="3.30.505.10">
    <property type="entry name" value="SH2 domain"/>
    <property type="match status" value="1"/>
</dbReference>
<comment type="caution">
    <text evidence="4">The sequence shown here is derived from an EMBL/GenBank/DDBJ whole genome shotgun (WGS) entry which is preliminary data.</text>
</comment>
<evidence type="ECO:0000313" key="4">
    <source>
        <dbReference type="EMBL" id="KAH0550759.1"/>
    </source>
</evidence>
<proteinExistence type="predicted"/>
<feature type="compositionally biased region" description="Basic and acidic residues" evidence="2">
    <location>
        <begin position="40"/>
        <end position="53"/>
    </location>
</feature>
<dbReference type="InterPro" id="IPR039664">
    <property type="entry name" value="GRB/APBB1IP"/>
</dbReference>
<dbReference type="InterPro" id="IPR036860">
    <property type="entry name" value="SH2_dom_sf"/>
</dbReference>
<dbReference type="PRINTS" id="PR00401">
    <property type="entry name" value="SH2DOMAIN"/>
</dbReference>
<dbReference type="EMBL" id="JAHXZJ010001864">
    <property type="protein sequence ID" value="KAH0550759.1"/>
    <property type="molecule type" value="Genomic_DNA"/>
</dbReference>
<dbReference type="AlphaFoldDB" id="A0AAV7HZV7"/>
<organism evidence="4 5">
    <name type="scientific">Cotesia glomerata</name>
    <name type="common">Lepidopteran parasitic wasp</name>
    <name type="synonym">Apanteles glomeratus</name>
    <dbReference type="NCBI Taxonomy" id="32391"/>
    <lineage>
        <taxon>Eukaryota</taxon>
        <taxon>Metazoa</taxon>
        <taxon>Ecdysozoa</taxon>
        <taxon>Arthropoda</taxon>
        <taxon>Hexapoda</taxon>
        <taxon>Insecta</taxon>
        <taxon>Pterygota</taxon>
        <taxon>Neoptera</taxon>
        <taxon>Endopterygota</taxon>
        <taxon>Hymenoptera</taxon>
        <taxon>Apocrita</taxon>
        <taxon>Ichneumonoidea</taxon>
        <taxon>Braconidae</taxon>
        <taxon>Microgastrinae</taxon>
        <taxon>Cotesia</taxon>
    </lineage>
</organism>
<gene>
    <name evidence="4" type="ORF">KQX54_020729</name>
</gene>
<dbReference type="PROSITE" id="PS50001">
    <property type="entry name" value="SH2"/>
    <property type="match status" value="1"/>
</dbReference>
<protein>
    <recommendedName>
        <fullName evidence="3">SH2 domain-containing protein</fullName>
    </recommendedName>
</protein>
<evidence type="ECO:0000256" key="2">
    <source>
        <dbReference type="SAM" id="MobiDB-lite"/>
    </source>
</evidence>
<dbReference type="Pfam" id="PF08947">
    <property type="entry name" value="BPS"/>
    <property type="match status" value="1"/>
</dbReference>
<dbReference type="Pfam" id="PF00017">
    <property type="entry name" value="SH2"/>
    <property type="match status" value="1"/>
</dbReference>
<dbReference type="SUPFAM" id="SSF55550">
    <property type="entry name" value="SH2 domain"/>
    <property type="match status" value="1"/>
</dbReference>
<feature type="region of interest" description="Disordered" evidence="2">
    <location>
        <begin position="30"/>
        <end position="53"/>
    </location>
</feature>
<evidence type="ECO:0000259" key="3">
    <source>
        <dbReference type="PROSITE" id="PS50001"/>
    </source>
</evidence>
<dbReference type="SMART" id="SM00252">
    <property type="entry name" value="SH2"/>
    <property type="match status" value="1"/>
</dbReference>
<name>A0AAV7HZV7_COTGL</name>
<dbReference type="Proteomes" id="UP000826195">
    <property type="component" value="Unassembled WGS sequence"/>
</dbReference>
<reference evidence="4 5" key="1">
    <citation type="journal article" date="2021" name="J. Hered.">
        <title>A chromosome-level genome assembly of the parasitoid wasp, Cotesia glomerata (Hymenoptera: Braconidae).</title>
        <authorList>
            <person name="Pinto B.J."/>
            <person name="Weis J.J."/>
            <person name="Gamble T."/>
            <person name="Ode P.J."/>
            <person name="Paul R."/>
            <person name="Zaspel J.M."/>
        </authorList>
    </citation>
    <scope>NUCLEOTIDE SEQUENCE [LARGE SCALE GENOMIC DNA]</scope>
    <source>
        <strain evidence="4">CgM1</strain>
    </source>
</reference>
<accession>A0AAV7HZV7</accession>
<feature type="region of interest" description="Disordered" evidence="2">
    <location>
        <begin position="268"/>
        <end position="307"/>
    </location>
</feature>